<feature type="domain" description="T-SNARE coiled-coil homology" evidence="3">
    <location>
        <begin position="8"/>
        <end position="70"/>
    </location>
</feature>
<feature type="transmembrane region" description="Helical" evidence="2">
    <location>
        <begin position="77"/>
        <end position="97"/>
    </location>
</feature>
<dbReference type="Proteomes" id="UP001470230">
    <property type="component" value="Unassembled WGS sequence"/>
</dbReference>
<accession>A0ABR2GXK2</accession>
<dbReference type="PROSITE" id="PS50192">
    <property type="entry name" value="T_SNARE"/>
    <property type="match status" value="1"/>
</dbReference>
<keyword evidence="2" id="KW-0812">Transmembrane</keyword>
<organism evidence="4 5">
    <name type="scientific">Tritrichomonas musculus</name>
    <dbReference type="NCBI Taxonomy" id="1915356"/>
    <lineage>
        <taxon>Eukaryota</taxon>
        <taxon>Metamonada</taxon>
        <taxon>Parabasalia</taxon>
        <taxon>Tritrichomonadida</taxon>
        <taxon>Tritrichomonadidae</taxon>
        <taxon>Tritrichomonas</taxon>
    </lineage>
</organism>
<evidence type="ECO:0000313" key="4">
    <source>
        <dbReference type="EMBL" id="KAK8838381.1"/>
    </source>
</evidence>
<dbReference type="SMART" id="SM00397">
    <property type="entry name" value="t_SNARE"/>
    <property type="match status" value="1"/>
</dbReference>
<name>A0ABR2GXK2_9EUKA</name>
<keyword evidence="2" id="KW-1133">Transmembrane helix</keyword>
<gene>
    <name evidence="4" type="ORF">M9Y10_033006</name>
</gene>
<sequence length="100" mass="11362">MSLYQQNQEQFQRIDQRIDALVDITSTQKVLANSIGNELTEQNQLLMDTNDHMDKAQLQVDKANAAVLEVKATSSQWAAWILMIVLIVAIICVWAFVKRS</sequence>
<proteinExistence type="predicted"/>
<protein>
    <submittedName>
        <fullName evidence="4">Syntaxin-8</fullName>
    </submittedName>
</protein>
<evidence type="ECO:0000256" key="2">
    <source>
        <dbReference type="SAM" id="Phobius"/>
    </source>
</evidence>
<dbReference type="InterPro" id="IPR000727">
    <property type="entry name" value="T_SNARE_dom"/>
</dbReference>
<comment type="caution">
    <text evidence="4">The sequence shown here is derived from an EMBL/GenBank/DDBJ whole genome shotgun (WGS) entry which is preliminary data.</text>
</comment>
<dbReference type="EMBL" id="JAPFFF010000055">
    <property type="protein sequence ID" value="KAK8838381.1"/>
    <property type="molecule type" value="Genomic_DNA"/>
</dbReference>
<keyword evidence="2" id="KW-0472">Membrane</keyword>
<evidence type="ECO:0000313" key="5">
    <source>
        <dbReference type="Proteomes" id="UP001470230"/>
    </source>
</evidence>
<evidence type="ECO:0000256" key="1">
    <source>
        <dbReference type="SAM" id="Coils"/>
    </source>
</evidence>
<feature type="coiled-coil region" evidence="1">
    <location>
        <begin position="46"/>
        <end position="73"/>
    </location>
</feature>
<dbReference type="CDD" id="cd15841">
    <property type="entry name" value="SNARE_Qc"/>
    <property type="match status" value="1"/>
</dbReference>
<reference evidence="4 5" key="1">
    <citation type="submission" date="2024-04" db="EMBL/GenBank/DDBJ databases">
        <title>Tritrichomonas musculus Genome.</title>
        <authorList>
            <person name="Alves-Ferreira E."/>
            <person name="Grigg M."/>
            <person name="Lorenzi H."/>
            <person name="Galac M."/>
        </authorList>
    </citation>
    <scope>NUCLEOTIDE SEQUENCE [LARGE SCALE GENOMIC DNA]</scope>
    <source>
        <strain evidence="4 5">EAF2021</strain>
    </source>
</reference>
<keyword evidence="5" id="KW-1185">Reference proteome</keyword>
<dbReference type="SUPFAM" id="SSF58038">
    <property type="entry name" value="SNARE fusion complex"/>
    <property type="match status" value="1"/>
</dbReference>
<evidence type="ECO:0000259" key="3">
    <source>
        <dbReference type="PROSITE" id="PS50192"/>
    </source>
</evidence>
<keyword evidence="1" id="KW-0175">Coiled coil</keyword>
<dbReference type="Gene3D" id="1.20.5.110">
    <property type="match status" value="1"/>
</dbReference>